<evidence type="ECO:0000313" key="10">
    <source>
        <dbReference type="EMBL" id="GGF59003.1"/>
    </source>
</evidence>
<evidence type="ECO:0000256" key="7">
    <source>
        <dbReference type="ARBA" id="ARBA00034754"/>
    </source>
</evidence>
<dbReference type="Gene3D" id="1.20.272.10">
    <property type="match status" value="1"/>
</dbReference>
<keyword evidence="6" id="KW-0239">DNA-directed DNA polymerase</keyword>
<dbReference type="GO" id="GO:0003887">
    <property type="term" value="F:DNA-directed DNA polymerase activity"/>
    <property type="evidence" value="ECO:0007669"/>
    <property type="project" value="UniProtKB-KW"/>
</dbReference>
<dbReference type="RefSeq" id="WP_188662521.1">
    <property type="nucleotide sequence ID" value="NZ_BMHV01000006.1"/>
</dbReference>
<accession>A0A917F812</accession>
<comment type="similarity">
    <text evidence="7">Belongs to the DNA polymerase HolA subunit family.</text>
</comment>
<feature type="domain" description="DNA polymerase III delta N-terminal" evidence="9">
    <location>
        <begin position="23"/>
        <end position="131"/>
    </location>
</feature>
<dbReference type="InterPro" id="IPR027417">
    <property type="entry name" value="P-loop_NTPase"/>
</dbReference>
<dbReference type="InterPro" id="IPR010372">
    <property type="entry name" value="DNA_pol3_delta_N"/>
</dbReference>
<evidence type="ECO:0000259" key="9">
    <source>
        <dbReference type="Pfam" id="PF06144"/>
    </source>
</evidence>
<dbReference type="PANTHER" id="PTHR34388:SF1">
    <property type="entry name" value="DNA POLYMERASE III SUBUNIT DELTA"/>
    <property type="match status" value="1"/>
</dbReference>
<proteinExistence type="inferred from homology"/>
<sequence>MKISAAKADGFIKSPSPDVRCILLYGPDQGLVFERGKILGKTILDDENDPFNSVVLQAGDIKSDPALIADEAATMSLTGGRRFIRIQDAADSLTAAFKTYFSNPIGDALIVLEGGDLSARSTLRKLFESEKSIAAVVACYGDEGRNLSDVVRETLQKHGLNADRDAMGYLLNHLGSDRQVSRGELEKLAIYMGEEKTVTLNDAMACIGDSGAFSLDNVTIAAANGDHAQLETALMRCFDEGNQPIMILRMLARHFHRLHLAKGFMQKGYNGEEAIKKLRPPIIFKQVPAFKKQLVSWDLHRIALALDILTEAERDCKITGNPPETVCSRALMRIAQAARAPRR</sequence>
<comment type="catalytic activity">
    <reaction evidence="8">
        <text>DNA(n) + a 2'-deoxyribonucleoside 5'-triphosphate = DNA(n+1) + diphosphate</text>
        <dbReference type="Rhea" id="RHEA:22508"/>
        <dbReference type="Rhea" id="RHEA-COMP:17339"/>
        <dbReference type="Rhea" id="RHEA-COMP:17340"/>
        <dbReference type="ChEBI" id="CHEBI:33019"/>
        <dbReference type="ChEBI" id="CHEBI:61560"/>
        <dbReference type="ChEBI" id="CHEBI:173112"/>
        <dbReference type="EC" id="2.7.7.7"/>
    </reaction>
</comment>
<protein>
    <recommendedName>
        <fullName evidence="2">DNA polymerase III subunit delta</fullName>
        <ecNumber evidence="1">2.7.7.7</ecNumber>
    </recommendedName>
</protein>
<dbReference type="SUPFAM" id="SSF48019">
    <property type="entry name" value="post-AAA+ oligomerization domain-like"/>
    <property type="match status" value="1"/>
</dbReference>
<keyword evidence="11" id="KW-1185">Reference proteome</keyword>
<dbReference type="Pfam" id="PF06144">
    <property type="entry name" value="DNA_pol3_delta"/>
    <property type="match status" value="1"/>
</dbReference>
<evidence type="ECO:0000256" key="6">
    <source>
        <dbReference type="ARBA" id="ARBA00022932"/>
    </source>
</evidence>
<evidence type="ECO:0000256" key="1">
    <source>
        <dbReference type="ARBA" id="ARBA00012417"/>
    </source>
</evidence>
<dbReference type="GO" id="GO:0003677">
    <property type="term" value="F:DNA binding"/>
    <property type="evidence" value="ECO:0007669"/>
    <property type="project" value="InterPro"/>
</dbReference>
<evidence type="ECO:0000313" key="11">
    <source>
        <dbReference type="Proteomes" id="UP000632498"/>
    </source>
</evidence>
<evidence type="ECO:0000256" key="4">
    <source>
        <dbReference type="ARBA" id="ARBA00022695"/>
    </source>
</evidence>
<dbReference type="EMBL" id="BMHV01000006">
    <property type="protein sequence ID" value="GGF59003.1"/>
    <property type="molecule type" value="Genomic_DNA"/>
</dbReference>
<dbReference type="PANTHER" id="PTHR34388">
    <property type="entry name" value="DNA POLYMERASE III SUBUNIT DELTA"/>
    <property type="match status" value="1"/>
</dbReference>
<keyword evidence="5" id="KW-0235">DNA replication</keyword>
<evidence type="ECO:0000256" key="3">
    <source>
        <dbReference type="ARBA" id="ARBA00022679"/>
    </source>
</evidence>
<evidence type="ECO:0000256" key="2">
    <source>
        <dbReference type="ARBA" id="ARBA00017703"/>
    </source>
</evidence>
<dbReference type="Gene3D" id="1.10.8.60">
    <property type="match status" value="1"/>
</dbReference>
<dbReference type="NCBIfam" id="TIGR01128">
    <property type="entry name" value="holA"/>
    <property type="match status" value="1"/>
</dbReference>
<dbReference type="InterPro" id="IPR005790">
    <property type="entry name" value="DNA_polIII_delta"/>
</dbReference>
<dbReference type="Proteomes" id="UP000632498">
    <property type="component" value="Unassembled WGS sequence"/>
</dbReference>
<keyword evidence="3" id="KW-0808">Transferase</keyword>
<comment type="caution">
    <text evidence="10">The sequence shown here is derived from an EMBL/GenBank/DDBJ whole genome shotgun (WGS) entry which is preliminary data.</text>
</comment>
<dbReference type="SUPFAM" id="SSF52540">
    <property type="entry name" value="P-loop containing nucleoside triphosphate hydrolases"/>
    <property type="match status" value="1"/>
</dbReference>
<dbReference type="EC" id="2.7.7.7" evidence="1"/>
<dbReference type="Gene3D" id="3.40.50.300">
    <property type="entry name" value="P-loop containing nucleotide triphosphate hydrolases"/>
    <property type="match status" value="1"/>
</dbReference>
<dbReference type="GO" id="GO:0009360">
    <property type="term" value="C:DNA polymerase III complex"/>
    <property type="evidence" value="ECO:0007669"/>
    <property type="project" value="InterPro"/>
</dbReference>
<dbReference type="AlphaFoldDB" id="A0A917F812"/>
<organism evidence="10 11">
    <name type="scientific">Terasakiella brassicae</name>
    <dbReference type="NCBI Taxonomy" id="1634917"/>
    <lineage>
        <taxon>Bacteria</taxon>
        <taxon>Pseudomonadati</taxon>
        <taxon>Pseudomonadota</taxon>
        <taxon>Alphaproteobacteria</taxon>
        <taxon>Rhodospirillales</taxon>
        <taxon>Terasakiellaceae</taxon>
        <taxon>Terasakiella</taxon>
    </lineage>
</organism>
<gene>
    <name evidence="10" type="primary">holA</name>
    <name evidence="10" type="ORF">GCM10011332_10750</name>
</gene>
<reference evidence="10" key="2">
    <citation type="submission" date="2020-09" db="EMBL/GenBank/DDBJ databases">
        <authorList>
            <person name="Sun Q."/>
            <person name="Zhou Y."/>
        </authorList>
    </citation>
    <scope>NUCLEOTIDE SEQUENCE</scope>
    <source>
        <strain evidence="10">CGMCC 1.15254</strain>
    </source>
</reference>
<evidence type="ECO:0000256" key="8">
    <source>
        <dbReference type="ARBA" id="ARBA00049244"/>
    </source>
</evidence>
<dbReference type="InterPro" id="IPR008921">
    <property type="entry name" value="DNA_pol3_clamp-load_cplx_C"/>
</dbReference>
<name>A0A917F812_9PROT</name>
<evidence type="ECO:0000256" key="5">
    <source>
        <dbReference type="ARBA" id="ARBA00022705"/>
    </source>
</evidence>
<dbReference type="GO" id="GO:0006261">
    <property type="term" value="P:DNA-templated DNA replication"/>
    <property type="evidence" value="ECO:0007669"/>
    <property type="project" value="TreeGrafter"/>
</dbReference>
<reference evidence="10" key="1">
    <citation type="journal article" date="2014" name="Int. J. Syst. Evol. Microbiol.">
        <title>Complete genome sequence of Corynebacterium casei LMG S-19264T (=DSM 44701T), isolated from a smear-ripened cheese.</title>
        <authorList>
            <consortium name="US DOE Joint Genome Institute (JGI-PGF)"/>
            <person name="Walter F."/>
            <person name="Albersmeier A."/>
            <person name="Kalinowski J."/>
            <person name="Ruckert C."/>
        </authorList>
    </citation>
    <scope>NUCLEOTIDE SEQUENCE</scope>
    <source>
        <strain evidence="10">CGMCC 1.15254</strain>
    </source>
</reference>
<keyword evidence="4" id="KW-0548">Nucleotidyltransferase</keyword>